<evidence type="ECO:0000313" key="2">
    <source>
        <dbReference type="Proteomes" id="UP000886998"/>
    </source>
</evidence>
<sequence>MPAPYNWPSRLSFCSCISFLLDLEAILASFTRSDSDLSASFMRCLSISRHISLLFGPISKFIAFIICKIEEDPSLNTQTETQKYREKRAFVD</sequence>
<evidence type="ECO:0000313" key="1">
    <source>
        <dbReference type="EMBL" id="GFY50250.1"/>
    </source>
</evidence>
<dbReference type="EMBL" id="BMAV01007371">
    <property type="protein sequence ID" value="GFY50250.1"/>
    <property type="molecule type" value="Genomic_DNA"/>
</dbReference>
<dbReference type="Proteomes" id="UP000886998">
    <property type="component" value="Unassembled WGS sequence"/>
</dbReference>
<name>A0A8X7C018_9ARAC</name>
<organism evidence="1 2">
    <name type="scientific">Trichonephila inaurata madagascariensis</name>
    <dbReference type="NCBI Taxonomy" id="2747483"/>
    <lineage>
        <taxon>Eukaryota</taxon>
        <taxon>Metazoa</taxon>
        <taxon>Ecdysozoa</taxon>
        <taxon>Arthropoda</taxon>
        <taxon>Chelicerata</taxon>
        <taxon>Arachnida</taxon>
        <taxon>Araneae</taxon>
        <taxon>Araneomorphae</taxon>
        <taxon>Entelegynae</taxon>
        <taxon>Araneoidea</taxon>
        <taxon>Nephilidae</taxon>
        <taxon>Trichonephila</taxon>
        <taxon>Trichonephila inaurata</taxon>
    </lineage>
</organism>
<comment type="caution">
    <text evidence="1">The sequence shown here is derived from an EMBL/GenBank/DDBJ whole genome shotgun (WGS) entry which is preliminary data.</text>
</comment>
<protein>
    <submittedName>
        <fullName evidence="1">Uncharacterized protein</fullName>
    </submittedName>
</protein>
<keyword evidence="2" id="KW-1185">Reference proteome</keyword>
<gene>
    <name evidence="1" type="ORF">TNIN_225731</name>
</gene>
<accession>A0A8X7C018</accession>
<proteinExistence type="predicted"/>
<dbReference type="AlphaFoldDB" id="A0A8X7C018"/>
<reference evidence="1" key="1">
    <citation type="submission" date="2020-08" db="EMBL/GenBank/DDBJ databases">
        <title>Multicomponent nature underlies the extraordinary mechanical properties of spider dragline silk.</title>
        <authorList>
            <person name="Kono N."/>
            <person name="Nakamura H."/>
            <person name="Mori M."/>
            <person name="Yoshida Y."/>
            <person name="Ohtoshi R."/>
            <person name="Malay A.D."/>
            <person name="Moran D.A.P."/>
            <person name="Tomita M."/>
            <person name="Numata K."/>
            <person name="Arakawa K."/>
        </authorList>
    </citation>
    <scope>NUCLEOTIDE SEQUENCE</scope>
</reference>